<evidence type="ECO:0000256" key="1">
    <source>
        <dbReference type="ARBA" id="ARBA00022679"/>
    </source>
</evidence>
<dbReference type="InterPro" id="IPR023606">
    <property type="entry name" value="CoA-Trfase_III_dom_1_sf"/>
</dbReference>
<dbReference type="Gene3D" id="3.40.50.10540">
    <property type="entry name" value="Crotonobetainyl-coa:carnitine coa-transferase, domain 1"/>
    <property type="match status" value="1"/>
</dbReference>
<gene>
    <name evidence="2" type="ORF">HJG44_17595</name>
</gene>
<comment type="caution">
    <text evidence="2">The sequence shown here is derived from an EMBL/GenBank/DDBJ whole genome shotgun (WGS) entry which is preliminary data.</text>
</comment>
<dbReference type="InterPro" id="IPR050483">
    <property type="entry name" value="CoA-transferase_III_domain"/>
</dbReference>
<protein>
    <submittedName>
        <fullName evidence="2">CoA transferase</fullName>
    </submittedName>
</protein>
<dbReference type="Proteomes" id="UP000564885">
    <property type="component" value="Unassembled WGS sequence"/>
</dbReference>
<keyword evidence="3" id="KW-1185">Reference proteome</keyword>
<organism evidence="2 3">
    <name type="scientific">Enterovirga aerilata</name>
    <dbReference type="NCBI Taxonomy" id="2730920"/>
    <lineage>
        <taxon>Bacteria</taxon>
        <taxon>Pseudomonadati</taxon>
        <taxon>Pseudomonadota</taxon>
        <taxon>Alphaproteobacteria</taxon>
        <taxon>Hyphomicrobiales</taxon>
        <taxon>Methylobacteriaceae</taxon>
        <taxon>Enterovirga</taxon>
    </lineage>
</organism>
<sequence length="399" mass="43003">MGQHQSCTVYKSRTWRRVAGALEGLTVLDLSSHLSGPYCAMLLADHGADVIKIERPGRGDEARAMPPFVEGESAPFMVWNRNKRSVTLDLKSDDGRRALLGLVRSADILVENFRPGTLDRLGLGWSALSALNPRLIYGAISGFGQSGPWRDRGGFDLVTQGMSGLMSVCGPADGPPHRLPIALSDVAAGMHLAVGILAALEARHRTGQGQYVEVSLLDAAISFGVYEAAHVFATGEKPPRIGQAHRGSSPYQVFGTADGWITVGAAQQNFWEALCRILDAPELRNDPRFRANRDRVAHNAELVELLQERFREYPSQHWLDAFDLAGIPAGQVLDFAEALAHPQVVAREMVVEAEHATAGRVRTLGIPAKLSATPGSVRRAAPALGEHTHAVLDSLGEVA</sequence>
<name>A0A849IDY1_9HYPH</name>
<reference evidence="2 3" key="1">
    <citation type="submission" date="2020-04" db="EMBL/GenBank/DDBJ databases">
        <title>Enterovirga sp. isolate from soil.</title>
        <authorList>
            <person name="Chea S."/>
            <person name="Kim D.-U."/>
        </authorList>
    </citation>
    <scope>NUCLEOTIDE SEQUENCE [LARGE SCALE GENOMIC DNA]</scope>
    <source>
        <strain evidence="2 3">DB1703</strain>
    </source>
</reference>
<keyword evidence="1 2" id="KW-0808">Transferase</keyword>
<dbReference type="EMBL" id="JABEPP010000005">
    <property type="protein sequence ID" value="NNM74187.1"/>
    <property type="molecule type" value="Genomic_DNA"/>
</dbReference>
<dbReference type="AlphaFoldDB" id="A0A849IDY1"/>
<dbReference type="Pfam" id="PF02515">
    <property type="entry name" value="CoA_transf_3"/>
    <property type="match status" value="1"/>
</dbReference>
<evidence type="ECO:0000313" key="3">
    <source>
        <dbReference type="Proteomes" id="UP000564885"/>
    </source>
</evidence>
<accession>A0A849IDY1</accession>
<dbReference type="Gene3D" id="3.30.1540.10">
    <property type="entry name" value="formyl-coa transferase, domain 3"/>
    <property type="match status" value="1"/>
</dbReference>
<dbReference type="GO" id="GO:0008410">
    <property type="term" value="F:CoA-transferase activity"/>
    <property type="evidence" value="ECO:0007669"/>
    <property type="project" value="TreeGrafter"/>
</dbReference>
<dbReference type="PANTHER" id="PTHR48207">
    <property type="entry name" value="SUCCINATE--HYDROXYMETHYLGLUTARATE COA-TRANSFERASE"/>
    <property type="match status" value="1"/>
</dbReference>
<dbReference type="InterPro" id="IPR003673">
    <property type="entry name" value="CoA-Trfase_fam_III"/>
</dbReference>
<dbReference type="InterPro" id="IPR044855">
    <property type="entry name" value="CoA-Trfase_III_dom3_sf"/>
</dbReference>
<proteinExistence type="predicted"/>
<dbReference type="SUPFAM" id="SSF89796">
    <property type="entry name" value="CoA-transferase family III (CaiB/BaiF)"/>
    <property type="match status" value="1"/>
</dbReference>
<dbReference type="PANTHER" id="PTHR48207:SF3">
    <property type="entry name" value="SUCCINATE--HYDROXYMETHYLGLUTARATE COA-TRANSFERASE"/>
    <property type="match status" value="1"/>
</dbReference>
<evidence type="ECO:0000313" key="2">
    <source>
        <dbReference type="EMBL" id="NNM74187.1"/>
    </source>
</evidence>